<dbReference type="InterPro" id="IPR037171">
    <property type="entry name" value="NagB/RpiA_transferase-like"/>
</dbReference>
<gene>
    <name evidence="2" type="ORF">TsocGM_15445</name>
</gene>
<evidence type="ECO:0000313" key="3">
    <source>
        <dbReference type="Proteomes" id="UP000280296"/>
    </source>
</evidence>
<dbReference type="AlphaFoldDB" id="A0A432MHQ0"/>
<dbReference type="Pfam" id="PF01182">
    <property type="entry name" value="Glucosamine_iso"/>
    <property type="match status" value="1"/>
</dbReference>
<comment type="caution">
    <text evidence="2">The sequence shown here is derived from an EMBL/GenBank/DDBJ whole genome shotgun (WGS) entry which is preliminary data.</text>
</comment>
<dbReference type="Proteomes" id="UP000280296">
    <property type="component" value="Unassembled WGS sequence"/>
</dbReference>
<feature type="domain" description="Glucosamine/galactosamine-6-phosphate isomerase" evidence="1">
    <location>
        <begin position="22"/>
        <end position="257"/>
    </location>
</feature>
<dbReference type="EMBL" id="RYZH01000029">
    <property type="protein sequence ID" value="RUL86877.1"/>
    <property type="molecule type" value="Genomic_DNA"/>
</dbReference>
<dbReference type="OrthoDB" id="9791139at2"/>
<dbReference type="GO" id="GO:0005975">
    <property type="term" value="P:carbohydrate metabolic process"/>
    <property type="evidence" value="ECO:0007669"/>
    <property type="project" value="InterPro"/>
</dbReference>
<dbReference type="InterPro" id="IPR052960">
    <property type="entry name" value="GlcN6P_deaminase-like"/>
</dbReference>
<proteinExistence type="predicted"/>
<dbReference type="SUPFAM" id="SSF100950">
    <property type="entry name" value="NagB/RpiA/CoA transferase-like"/>
    <property type="match status" value="1"/>
</dbReference>
<dbReference type="GO" id="GO:0004342">
    <property type="term" value="F:glucosamine-6-phosphate deaminase activity"/>
    <property type="evidence" value="ECO:0007669"/>
    <property type="project" value="InterPro"/>
</dbReference>
<dbReference type="Gene3D" id="3.40.50.1360">
    <property type="match status" value="1"/>
</dbReference>
<dbReference type="CDD" id="cd01399">
    <property type="entry name" value="GlcN6P_deaminase"/>
    <property type="match status" value="1"/>
</dbReference>
<protein>
    <submittedName>
        <fullName evidence="2">Glucosamine-6-phosphate deaminase</fullName>
    </submittedName>
</protein>
<organism evidence="2 3">
    <name type="scientific">Tautonia sociabilis</name>
    <dbReference type="NCBI Taxonomy" id="2080755"/>
    <lineage>
        <taxon>Bacteria</taxon>
        <taxon>Pseudomonadati</taxon>
        <taxon>Planctomycetota</taxon>
        <taxon>Planctomycetia</taxon>
        <taxon>Isosphaerales</taxon>
        <taxon>Isosphaeraceae</taxon>
        <taxon>Tautonia</taxon>
    </lineage>
</organism>
<evidence type="ECO:0000259" key="1">
    <source>
        <dbReference type="Pfam" id="PF01182"/>
    </source>
</evidence>
<evidence type="ECO:0000313" key="2">
    <source>
        <dbReference type="EMBL" id="RUL86877.1"/>
    </source>
</evidence>
<dbReference type="InterPro" id="IPR006148">
    <property type="entry name" value="Glc/Gal-6P_isomerase"/>
</dbReference>
<accession>A0A432MHQ0</accession>
<dbReference type="InterPro" id="IPR018321">
    <property type="entry name" value="Glucosamine6P_isomerase_CS"/>
</dbReference>
<reference evidence="2 3" key="2">
    <citation type="submission" date="2019-01" db="EMBL/GenBank/DDBJ databases">
        <title>Tautonia sociabilis, a novel thermotolerant planctomycete of Isosphaeraceae family, isolated from a 4000 m deep subterranean habitat.</title>
        <authorList>
            <person name="Kovaleva O.L."/>
            <person name="Elcheninov A.G."/>
            <person name="Van Heerden E."/>
            <person name="Toshchakov S.V."/>
            <person name="Novikov A."/>
            <person name="Bonch-Osmolovskaya E.A."/>
            <person name="Kublanov I.V."/>
        </authorList>
    </citation>
    <scope>NUCLEOTIDE SEQUENCE [LARGE SCALE GENOMIC DNA]</scope>
    <source>
        <strain evidence="2 3">GM2012</strain>
    </source>
</reference>
<keyword evidence="3" id="KW-1185">Reference proteome</keyword>
<sequence>MPAPKPSRSFSIDGASVLVFDDKIDACSAAADRIAAVIRDRVSASGKAVLGLATGSTPVPVYDRLVEEHRAGRLSFAGVSTFNLDEYYPISPLDPQSYRFYMDRHLFSRVDLAPNRSHVPDGTVPEAALEAYGRAYDGWIEGEGGLDLQLLGLGRNGHIGFNEPTELDLDRALALPTRPVKLHPTTIADAAKDFGGEEHVPRRALTMGIAPIRSAREILVLAFGPNKAGAVSGSLLGEVSARVPGSLLRPAGPRVTWMLDPEAAAGLDRR</sequence>
<dbReference type="InterPro" id="IPR004547">
    <property type="entry name" value="Glucosamine6P_isomerase"/>
</dbReference>
<name>A0A432MHQ0_9BACT</name>
<dbReference type="PANTHER" id="PTHR42892">
    <property type="entry name" value="GLUCOSAMINE-6-PHOSPHATE DEAMINASE-LIKE PROTEIN BT_0258-RELATED"/>
    <property type="match status" value="1"/>
</dbReference>
<dbReference type="GO" id="GO:0006044">
    <property type="term" value="P:N-acetylglucosamine metabolic process"/>
    <property type="evidence" value="ECO:0007669"/>
    <property type="project" value="InterPro"/>
</dbReference>
<dbReference type="PROSITE" id="PS01161">
    <property type="entry name" value="GLC_GALNAC_ISOMERASE"/>
    <property type="match status" value="1"/>
</dbReference>
<dbReference type="PANTHER" id="PTHR42892:SF1">
    <property type="entry name" value="GLUCOSAMINE-6-PHOSPHATE ISOMERASE"/>
    <property type="match status" value="1"/>
</dbReference>
<reference evidence="2 3" key="1">
    <citation type="submission" date="2018-12" db="EMBL/GenBank/DDBJ databases">
        <authorList>
            <person name="Toschakov S.V."/>
        </authorList>
    </citation>
    <scope>NUCLEOTIDE SEQUENCE [LARGE SCALE GENOMIC DNA]</scope>
    <source>
        <strain evidence="2 3">GM2012</strain>
    </source>
</reference>
<dbReference type="RefSeq" id="WP_126726360.1">
    <property type="nucleotide sequence ID" value="NZ_RYZH01000029.1"/>
</dbReference>